<evidence type="ECO:0000313" key="2">
    <source>
        <dbReference type="EMBL" id="CAK4022909.1"/>
    </source>
</evidence>
<proteinExistence type="predicted"/>
<evidence type="ECO:0000313" key="3">
    <source>
        <dbReference type="Proteomes" id="UP001296104"/>
    </source>
</evidence>
<name>A0AAI8YZJ1_9PEZI</name>
<accession>A0AAI8YZJ1</accession>
<feature type="compositionally biased region" description="Polar residues" evidence="1">
    <location>
        <begin position="76"/>
        <end position="92"/>
    </location>
</feature>
<feature type="compositionally biased region" description="Low complexity" evidence="1">
    <location>
        <begin position="61"/>
        <end position="70"/>
    </location>
</feature>
<sequence length="235" mass="24976">MAHVTASMQAFLRQQGVAEEVLALFTAEVILANAVEEMESRGLAAALLPPDATVVDQAVRQVSRSSSPVSTMEMDGQQQLGEQLSPAPSRSQSPEAAASDDSDSERASRSASPQAPPSSSSAFPLVEASPLARLTAAPKSVSRVPNPKYTTFQRDESETFRFLSTRLASAMVALHRVTRTGDALVLGQFGVDFLGRENLFTSLEFYLGTDTDEDDEEGEGGDEVSEGVGAVFFGL</sequence>
<comment type="caution">
    <text evidence="2">The sequence shown here is derived from an EMBL/GenBank/DDBJ whole genome shotgun (WGS) entry which is preliminary data.</text>
</comment>
<dbReference type="EMBL" id="CAVMBE010000028">
    <property type="protein sequence ID" value="CAK4022909.1"/>
    <property type="molecule type" value="Genomic_DNA"/>
</dbReference>
<organism evidence="2 3">
    <name type="scientific">Lecanosticta acicola</name>
    <dbReference type="NCBI Taxonomy" id="111012"/>
    <lineage>
        <taxon>Eukaryota</taxon>
        <taxon>Fungi</taxon>
        <taxon>Dikarya</taxon>
        <taxon>Ascomycota</taxon>
        <taxon>Pezizomycotina</taxon>
        <taxon>Dothideomycetes</taxon>
        <taxon>Dothideomycetidae</taxon>
        <taxon>Mycosphaerellales</taxon>
        <taxon>Mycosphaerellaceae</taxon>
        <taxon>Lecanosticta</taxon>
    </lineage>
</organism>
<keyword evidence="3" id="KW-1185">Reference proteome</keyword>
<dbReference type="AlphaFoldDB" id="A0AAI8YZJ1"/>
<feature type="compositionally biased region" description="Low complexity" evidence="1">
    <location>
        <begin position="109"/>
        <end position="124"/>
    </location>
</feature>
<protein>
    <submittedName>
        <fullName evidence="2">Uncharacterized protein</fullName>
    </submittedName>
</protein>
<evidence type="ECO:0000256" key="1">
    <source>
        <dbReference type="SAM" id="MobiDB-lite"/>
    </source>
</evidence>
<dbReference type="Proteomes" id="UP001296104">
    <property type="component" value="Unassembled WGS sequence"/>
</dbReference>
<reference evidence="2" key="1">
    <citation type="submission" date="2023-11" db="EMBL/GenBank/DDBJ databases">
        <authorList>
            <person name="Alioto T."/>
            <person name="Alioto T."/>
            <person name="Gomez Garrido J."/>
        </authorList>
    </citation>
    <scope>NUCLEOTIDE SEQUENCE</scope>
</reference>
<feature type="region of interest" description="Disordered" evidence="1">
    <location>
        <begin position="61"/>
        <end position="124"/>
    </location>
</feature>
<gene>
    <name evidence="2" type="ORF">LECACI_7A004846</name>
</gene>